<dbReference type="InterPro" id="IPR011004">
    <property type="entry name" value="Trimer_LpxA-like_sf"/>
</dbReference>
<dbReference type="PANTHER" id="PTHR23416">
    <property type="entry name" value="SIALIC ACID SYNTHASE-RELATED"/>
    <property type="match status" value="1"/>
</dbReference>
<gene>
    <name evidence="3" type="primary">wcaF</name>
    <name evidence="3" type="ORF">D0911_03045</name>
</gene>
<reference evidence="3 4" key="1">
    <citation type="submission" date="2018-10" db="EMBL/GenBank/DDBJ databases">
        <title>Draft genome sequence of Zhongshania sp. DSW25-10.</title>
        <authorList>
            <person name="Oh J."/>
        </authorList>
    </citation>
    <scope>NUCLEOTIDE SEQUENCE [LARGE SCALE GENOMIC DNA]</scope>
    <source>
        <strain evidence="3 4">DSW25-10</strain>
    </source>
</reference>
<evidence type="ECO:0000313" key="3">
    <source>
        <dbReference type="EMBL" id="RNL67217.1"/>
    </source>
</evidence>
<proteinExistence type="inferred from homology"/>
<comment type="caution">
    <text evidence="3">The sequence shown here is derived from an EMBL/GenBank/DDBJ whole genome shotgun (WGS) entry which is preliminary data.</text>
</comment>
<protein>
    <submittedName>
        <fullName evidence="3">Colanic acid biosynthesis acetyltransferase WcaF</fullName>
    </submittedName>
</protein>
<dbReference type="EMBL" id="RHGB01000002">
    <property type="protein sequence ID" value="RNL67217.1"/>
    <property type="molecule type" value="Genomic_DNA"/>
</dbReference>
<dbReference type="PANTHER" id="PTHR23416:SF23">
    <property type="entry name" value="ACETYLTRANSFERASE C18B11.09C-RELATED"/>
    <property type="match status" value="1"/>
</dbReference>
<sequence>MGGKQVYQDHSRFKLPKGFRGRNAVYVQLWWIVQSSFFKCSPQVLYPWRRFLLRLFGAKIGRNVLIRPTVKITYPWKVEIGEYAQIGDGVELYSLGEIYIGRHAVVSQGSYVCTGSHDHTQIDFPIFAKKIIIESEVWISAQCFISPGVTVGRGAFCLPRSLVTKDIPEGKVVAGHPARVIGDRLPNGNQ</sequence>
<dbReference type="CDD" id="cd05825">
    <property type="entry name" value="LbH_wcaF_like"/>
    <property type="match status" value="1"/>
</dbReference>
<comment type="similarity">
    <text evidence="1">Belongs to the transferase hexapeptide repeat family.</text>
</comment>
<evidence type="ECO:0000256" key="1">
    <source>
        <dbReference type="ARBA" id="ARBA00007274"/>
    </source>
</evidence>
<keyword evidence="4" id="KW-1185">Reference proteome</keyword>
<dbReference type="Gene3D" id="2.160.10.10">
    <property type="entry name" value="Hexapeptide repeat proteins"/>
    <property type="match status" value="1"/>
</dbReference>
<dbReference type="RefSeq" id="WP_123181438.1">
    <property type="nucleotide sequence ID" value="NZ_RHGB01000002.1"/>
</dbReference>
<evidence type="ECO:0000313" key="4">
    <source>
        <dbReference type="Proteomes" id="UP000274695"/>
    </source>
</evidence>
<accession>A0ABX9W7E9</accession>
<organism evidence="3 4">
    <name type="scientific">Zhongshania marina</name>
    <dbReference type="NCBI Taxonomy" id="2304603"/>
    <lineage>
        <taxon>Bacteria</taxon>
        <taxon>Pseudomonadati</taxon>
        <taxon>Pseudomonadota</taxon>
        <taxon>Gammaproteobacteria</taxon>
        <taxon>Cellvibrionales</taxon>
        <taxon>Spongiibacteraceae</taxon>
        <taxon>Zhongshania</taxon>
    </lineage>
</organism>
<keyword evidence="2" id="KW-0808">Transferase</keyword>
<dbReference type="NCBIfam" id="NF007797">
    <property type="entry name" value="PRK10502.1"/>
    <property type="match status" value="1"/>
</dbReference>
<dbReference type="InterPro" id="IPR051159">
    <property type="entry name" value="Hexapeptide_acetyltransf"/>
</dbReference>
<evidence type="ECO:0000256" key="2">
    <source>
        <dbReference type="ARBA" id="ARBA00022679"/>
    </source>
</evidence>
<dbReference type="Proteomes" id="UP000274695">
    <property type="component" value="Unassembled WGS sequence"/>
</dbReference>
<name>A0ABX9W7E9_9GAMM</name>
<dbReference type="SUPFAM" id="SSF51161">
    <property type="entry name" value="Trimeric LpxA-like enzymes"/>
    <property type="match status" value="1"/>
</dbReference>